<dbReference type="PANTHER" id="PTHR37017">
    <property type="entry name" value="AB HYDROLASE-1 DOMAIN-CONTAINING PROTEIN-RELATED"/>
    <property type="match status" value="1"/>
</dbReference>
<dbReference type="InterPro" id="IPR000073">
    <property type="entry name" value="AB_hydrolase_1"/>
</dbReference>
<dbReference type="Pfam" id="PF12697">
    <property type="entry name" value="Abhydrolase_6"/>
    <property type="match status" value="1"/>
</dbReference>
<name>A0ABP6EMA7_9ACTN</name>
<sequence>MEHYAMATFVLVHGAWSGAHDFRRVRDLLQRAGHRVFTPSLTGIGERAHLASPQVGLTTHVTDVVNCIRYEDLHDIVLLGFSYGGCVITGALDHIADRVRHLVYLDAFLPADGQAAGVPGGATHPRITALGDSWLVPPPLREFEDPEVGAWVTARRTPQPIGTFTEPVRLTRPPEEYPFTRTYIKAIGEPRPEPPGPFWTAADRVAKSPDWRYHEITSNHQIPSNRPEELAALLLELA</sequence>
<evidence type="ECO:0000313" key="2">
    <source>
        <dbReference type="EMBL" id="GAA2672040.1"/>
    </source>
</evidence>
<gene>
    <name evidence="2" type="ORF">GCM10009864_48060</name>
</gene>
<proteinExistence type="predicted"/>
<dbReference type="GO" id="GO:0016787">
    <property type="term" value="F:hydrolase activity"/>
    <property type="evidence" value="ECO:0007669"/>
    <property type="project" value="UniProtKB-KW"/>
</dbReference>
<dbReference type="PANTHER" id="PTHR37017:SF11">
    <property type="entry name" value="ESTERASE_LIPASE_THIOESTERASE DOMAIN-CONTAINING PROTEIN"/>
    <property type="match status" value="1"/>
</dbReference>
<reference evidence="3" key="1">
    <citation type="journal article" date="2019" name="Int. J. Syst. Evol. Microbiol.">
        <title>The Global Catalogue of Microorganisms (GCM) 10K type strain sequencing project: providing services to taxonomists for standard genome sequencing and annotation.</title>
        <authorList>
            <consortium name="The Broad Institute Genomics Platform"/>
            <consortium name="The Broad Institute Genome Sequencing Center for Infectious Disease"/>
            <person name="Wu L."/>
            <person name="Ma J."/>
        </authorList>
    </citation>
    <scope>NUCLEOTIDE SEQUENCE [LARGE SCALE GENOMIC DNA]</scope>
    <source>
        <strain evidence="3">JCM 16374</strain>
    </source>
</reference>
<keyword evidence="3" id="KW-1185">Reference proteome</keyword>
<evidence type="ECO:0000313" key="3">
    <source>
        <dbReference type="Proteomes" id="UP001500994"/>
    </source>
</evidence>
<dbReference type="EMBL" id="BAAARK010000016">
    <property type="protein sequence ID" value="GAA2672040.1"/>
    <property type="molecule type" value="Genomic_DNA"/>
</dbReference>
<evidence type="ECO:0000259" key="1">
    <source>
        <dbReference type="Pfam" id="PF12697"/>
    </source>
</evidence>
<dbReference type="Gene3D" id="3.40.50.1820">
    <property type="entry name" value="alpha/beta hydrolase"/>
    <property type="match status" value="1"/>
</dbReference>
<keyword evidence="2" id="KW-0378">Hydrolase</keyword>
<dbReference type="InterPro" id="IPR029058">
    <property type="entry name" value="AB_hydrolase_fold"/>
</dbReference>
<organism evidence="2 3">
    <name type="scientific">Streptomyces lunalinharesii</name>
    <dbReference type="NCBI Taxonomy" id="333384"/>
    <lineage>
        <taxon>Bacteria</taxon>
        <taxon>Bacillati</taxon>
        <taxon>Actinomycetota</taxon>
        <taxon>Actinomycetes</taxon>
        <taxon>Kitasatosporales</taxon>
        <taxon>Streptomycetaceae</taxon>
        <taxon>Streptomyces</taxon>
    </lineage>
</organism>
<comment type="caution">
    <text evidence="2">The sequence shown here is derived from an EMBL/GenBank/DDBJ whole genome shotgun (WGS) entry which is preliminary data.</text>
</comment>
<dbReference type="InterPro" id="IPR052897">
    <property type="entry name" value="Sec-Metab_Biosynth_Hydrolase"/>
</dbReference>
<dbReference type="Proteomes" id="UP001500994">
    <property type="component" value="Unassembled WGS sequence"/>
</dbReference>
<protein>
    <submittedName>
        <fullName evidence="2">Alpha/beta hydrolase</fullName>
    </submittedName>
</protein>
<dbReference type="SUPFAM" id="SSF53474">
    <property type="entry name" value="alpha/beta-Hydrolases"/>
    <property type="match status" value="1"/>
</dbReference>
<feature type="domain" description="AB hydrolase-1" evidence="1">
    <location>
        <begin position="9"/>
        <end position="232"/>
    </location>
</feature>
<accession>A0ABP6EMA7</accession>